<dbReference type="InterPro" id="IPR050493">
    <property type="entry name" value="FAD-dep_Monooxygenase_BioMet"/>
</dbReference>
<feature type="domain" description="FAD-binding" evidence="4">
    <location>
        <begin position="12"/>
        <end position="183"/>
    </location>
</feature>
<dbReference type="Pfam" id="PF01494">
    <property type="entry name" value="FAD_binding_3"/>
    <property type="match status" value="2"/>
</dbReference>
<organism evidence="5 6">
    <name type="scientific">Streptomyces roseus</name>
    <dbReference type="NCBI Taxonomy" id="66430"/>
    <lineage>
        <taxon>Bacteria</taxon>
        <taxon>Bacillati</taxon>
        <taxon>Actinomycetota</taxon>
        <taxon>Actinomycetes</taxon>
        <taxon>Kitasatosporales</taxon>
        <taxon>Streptomycetaceae</taxon>
        <taxon>Streptomyces</taxon>
    </lineage>
</organism>
<accession>A0A0J6XW06</accession>
<dbReference type="PATRIC" id="fig|66430.4.peg.2682"/>
<proteinExistence type="predicted"/>
<keyword evidence="3" id="KW-0472">Membrane</keyword>
<evidence type="ECO:0000256" key="1">
    <source>
        <dbReference type="ARBA" id="ARBA00023002"/>
    </source>
</evidence>
<keyword evidence="3" id="KW-0812">Transmembrane</keyword>
<keyword evidence="3" id="KW-1133">Transmembrane helix</keyword>
<evidence type="ECO:0000256" key="3">
    <source>
        <dbReference type="SAM" id="Phobius"/>
    </source>
</evidence>
<keyword evidence="1" id="KW-0560">Oxidoreductase</keyword>
<gene>
    <name evidence="5" type="ORF">ACS04_04945</name>
</gene>
<dbReference type="InterPro" id="IPR036188">
    <property type="entry name" value="FAD/NAD-bd_sf"/>
</dbReference>
<dbReference type="InterPro" id="IPR002938">
    <property type="entry name" value="FAD-bd"/>
</dbReference>
<dbReference type="SUPFAM" id="SSF51905">
    <property type="entry name" value="FAD/NAD(P)-binding domain"/>
    <property type="match status" value="1"/>
</dbReference>
<feature type="domain" description="FAD-binding" evidence="4">
    <location>
        <begin position="308"/>
        <end position="370"/>
    </location>
</feature>
<dbReference type="Gene3D" id="3.50.50.60">
    <property type="entry name" value="FAD/NAD(P)-binding domain"/>
    <property type="match status" value="1"/>
</dbReference>
<dbReference type="PANTHER" id="PTHR13789:SF268">
    <property type="entry name" value="5-METHYLPHENAZINE-1-CARBOXYLATE 1-MONOOXYGENASE"/>
    <property type="match status" value="1"/>
</dbReference>
<dbReference type="STRING" id="66430.ACS04_04945"/>
<dbReference type="RefSeq" id="WP_048475260.1">
    <property type="nucleotide sequence ID" value="NZ_JBIRUD010000009.1"/>
</dbReference>
<dbReference type="PANTHER" id="PTHR13789">
    <property type="entry name" value="MONOOXYGENASE"/>
    <property type="match status" value="1"/>
</dbReference>
<dbReference type="GO" id="GO:0004497">
    <property type="term" value="F:monooxygenase activity"/>
    <property type="evidence" value="ECO:0007669"/>
    <property type="project" value="UniProtKB-KW"/>
</dbReference>
<dbReference type="AlphaFoldDB" id="A0A0J6XW06"/>
<evidence type="ECO:0000313" key="5">
    <source>
        <dbReference type="EMBL" id="KMO98928.1"/>
    </source>
</evidence>
<dbReference type="Proteomes" id="UP000035932">
    <property type="component" value="Unassembled WGS sequence"/>
</dbReference>
<dbReference type="GO" id="GO:0071949">
    <property type="term" value="F:FAD binding"/>
    <property type="evidence" value="ECO:0007669"/>
    <property type="project" value="InterPro"/>
</dbReference>
<comment type="caution">
    <text evidence="5">The sequence shown here is derived from an EMBL/GenBank/DDBJ whole genome shotgun (WGS) entry which is preliminary data.</text>
</comment>
<dbReference type="EMBL" id="LFML01000017">
    <property type="protein sequence ID" value="KMO98928.1"/>
    <property type="molecule type" value="Genomic_DNA"/>
</dbReference>
<keyword evidence="6" id="KW-1185">Reference proteome</keyword>
<dbReference type="SUPFAM" id="SSF54373">
    <property type="entry name" value="FAD-linked reductases, C-terminal domain"/>
    <property type="match status" value="1"/>
</dbReference>
<dbReference type="NCBIfam" id="NF005720">
    <property type="entry name" value="PRK07538.1"/>
    <property type="match status" value="1"/>
</dbReference>
<reference evidence="5 6" key="1">
    <citation type="submission" date="2015-06" db="EMBL/GenBank/DDBJ databases">
        <title>Recapitulation of the evolution of biosynthetic gene clusters reveals hidden chemical diversity on bacterial genomes.</title>
        <authorList>
            <person name="Cruz-Morales P."/>
            <person name="Martinez-Guerrero C."/>
            <person name="Morales-Escalante M.A."/>
            <person name="Yanez-Guerra L.A."/>
            <person name="Kopp J.F."/>
            <person name="Feldmann J."/>
            <person name="Ramos-Aboites H.E."/>
            <person name="Barona-Gomez F."/>
        </authorList>
    </citation>
    <scope>NUCLEOTIDE SEQUENCE [LARGE SCALE GENOMIC DNA]</scope>
    <source>
        <strain evidence="5 6">ATCC 31245</strain>
    </source>
</reference>
<evidence type="ECO:0000259" key="4">
    <source>
        <dbReference type="Pfam" id="PF01494"/>
    </source>
</evidence>
<dbReference type="Gene3D" id="3.30.9.30">
    <property type="match status" value="1"/>
</dbReference>
<evidence type="ECO:0000256" key="2">
    <source>
        <dbReference type="ARBA" id="ARBA00023033"/>
    </source>
</evidence>
<dbReference type="PRINTS" id="PR00420">
    <property type="entry name" value="RNGMNOXGNASE"/>
</dbReference>
<evidence type="ECO:0000313" key="6">
    <source>
        <dbReference type="Proteomes" id="UP000035932"/>
    </source>
</evidence>
<sequence length="433" mass="47060">MSPYGRRNSPRILIAGAGIGGLTTALSLHAAGLYDVRVVEACPNMRAVGAGINLQPAAVRELTELGLAPALEKVAVATARLEYHHRFGGLIWSEPRGRAAGYNWPQYSVHRADLQEILLSAVLDRLGPEALVTGDRLVRYEQDRTPQPDRPPVRAYVANRPSPYGCDLLIGADGINSAVRATLYPHEGPPLGNGIRMWRGVTEGPAFLDGRTMVILGCNARVKAVAYPVTRPDESGRCLLNWVVESRTDDGVGEEEARGADWDRAVPPEEVLTHIEGWRSDFLDLHGVIAGAPRIGRYPMIDRDPLPTWIDGRVVLLGDAAHPLYPTGSNGASQAVVDARVLAYELAHHGVAEALRRYEADRLPQTTKLLAAHRRLEPDPVLRQVEALAPDGFHDIRHVLPENSLDGIKSCTRQVTGVDATALNARTSWSVAV</sequence>
<feature type="transmembrane region" description="Helical" evidence="3">
    <location>
        <begin position="12"/>
        <end position="34"/>
    </location>
</feature>
<dbReference type="OrthoDB" id="9782160at2"/>
<protein>
    <recommendedName>
        <fullName evidence="4">FAD-binding domain-containing protein</fullName>
    </recommendedName>
</protein>
<keyword evidence="2" id="KW-0503">Monooxygenase</keyword>
<name>A0A0J6XW06_9ACTN</name>